<protein>
    <submittedName>
        <fullName evidence="8">Choline dehydrogenase-like flavoprotein</fullName>
    </submittedName>
</protein>
<evidence type="ECO:0000259" key="6">
    <source>
        <dbReference type="PROSITE" id="PS00623"/>
    </source>
</evidence>
<feature type="domain" description="Glucose-methanol-choline oxidoreductase N-terminal" evidence="7">
    <location>
        <begin position="255"/>
        <end position="269"/>
    </location>
</feature>
<keyword evidence="9" id="KW-1185">Reference proteome</keyword>
<reference evidence="8 9" key="1">
    <citation type="submission" date="2023-07" db="EMBL/GenBank/DDBJ databases">
        <title>Genomic Encyclopedia of Type Strains, Phase IV (KMG-IV): sequencing the most valuable type-strain genomes for metagenomic binning, comparative biology and taxonomic classification.</title>
        <authorList>
            <person name="Goeker M."/>
        </authorList>
    </citation>
    <scope>NUCLEOTIDE SEQUENCE [LARGE SCALE GENOMIC DNA]</scope>
    <source>
        <strain evidence="8 9">DSM 19619</strain>
    </source>
</reference>
<dbReference type="InterPro" id="IPR036188">
    <property type="entry name" value="FAD/NAD-bd_sf"/>
</dbReference>
<dbReference type="Gene3D" id="3.50.50.60">
    <property type="entry name" value="FAD/NAD(P)-binding domain"/>
    <property type="match status" value="1"/>
</dbReference>
<dbReference type="SUPFAM" id="SSF54373">
    <property type="entry name" value="FAD-linked reductases, C-terminal domain"/>
    <property type="match status" value="1"/>
</dbReference>
<dbReference type="InterPro" id="IPR000172">
    <property type="entry name" value="GMC_OxRdtase_N"/>
</dbReference>
<proteinExistence type="inferred from homology"/>
<dbReference type="EMBL" id="JAUSVX010000002">
    <property type="protein sequence ID" value="MDQ0468635.1"/>
    <property type="molecule type" value="Genomic_DNA"/>
</dbReference>
<dbReference type="SUPFAM" id="SSF51905">
    <property type="entry name" value="FAD/NAD(P)-binding domain"/>
    <property type="match status" value="1"/>
</dbReference>
<evidence type="ECO:0000256" key="1">
    <source>
        <dbReference type="ARBA" id="ARBA00001974"/>
    </source>
</evidence>
<comment type="cofactor">
    <cofactor evidence="1">
        <name>FAD</name>
        <dbReference type="ChEBI" id="CHEBI:57692"/>
    </cofactor>
</comment>
<dbReference type="PIRSF" id="PIRSF000137">
    <property type="entry name" value="Alcohol_oxidase"/>
    <property type="match status" value="1"/>
</dbReference>
<evidence type="ECO:0000313" key="9">
    <source>
        <dbReference type="Proteomes" id="UP001242480"/>
    </source>
</evidence>
<comment type="caution">
    <text evidence="8">The sequence shown here is derived from an EMBL/GenBank/DDBJ whole genome shotgun (WGS) entry which is preliminary data.</text>
</comment>
<dbReference type="PROSITE" id="PS51257">
    <property type="entry name" value="PROKAR_LIPOPROTEIN"/>
    <property type="match status" value="1"/>
</dbReference>
<dbReference type="RefSeq" id="WP_307270118.1">
    <property type="nucleotide sequence ID" value="NZ_JAUSVX010000002.1"/>
</dbReference>
<dbReference type="Pfam" id="PF00732">
    <property type="entry name" value="GMC_oxred_N"/>
    <property type="match status" value="1"/>
</dbReference>
<evidence type="ECO:0000256" key="4">
    <source>
        <dbReference type="ARBA" id="ARBA00022827"/>
    </source>
</evidence>
<dbReference type="Proteomes" id="UP001242480">
    <property type="component" value="Unassembled WGS sequence"/>
</dbReference>
<organism evidence="8 9">
    <name type="scientific">Labrys wisconsinensis</name>
    <dbReference type="NCBI Taxonomy" id="425677"/>
    <lineage>
        <taxon>Bacteria</taxon>
        <taxon>Pseudomonadati</taxon>
        <taxon>Pseudomonadota</taxon>
        <taxon>Alphaproteobacteria</taxon>
        <taxon>Hyphomicrobiales</taxon>
        <taxon>Xanthobacteraceae</taxon>
        <taxon>Labrys</taxon>
    </lineage>
</organism>
<feature type="domain" description="Glucose-methanol-choline oxidoreductase N-terminal" evidence="6">
    <location>
        <begin position="83"/>
        <end position="106"/>
    </location>
</feature>
<dbReference type="Gene3D" id="3.30.560.10">
    <property type="entry name" value="Glucose Oxidase, domain 3"/>
    <property type="match status" value="1"/>
</dbReference>
<dbReference type="Pfam" id="PF05199">
    <property type="entry name" value="GMC_oxred_C"/>
    <property type="match status" value="1"/>
</dbReference>
<evidence type="ECO:0000259" key="7">
    <source>
        <dbReference type="PROSITE" id="PS00624"/>
    </source>
</evidence>
<keyword evidence="4 5" id="KW-0274">FAD</keyword>
<evidence type="ECO:0000256" key="3">
    <source>
        <dbReference type="ARBA" id="ARBA00022630"/>
    </source>
</evidence>
<dbReference type="PROSITE" id="PS00623">
    <property type="entry name" value="GMC_OXRED_1"/>
    <property type="match status" value="1"/>
</dbReference>
<keyword evidence="3 5" id="KW-0285">Flavoprotein</keyword>
<gene>
    <name evidence="8" type="ORF">QO011_001635</name>
</gene>
<comment type="similarity">
    <text evidence="2 5">Belongs to the GMC oxidoreductase family.</text>
</comment>
<dbReference type="PANTHER" id="PTHR11552">
    <property type="entry name" value="GLUCOSE-METHANOL-CHOLINE GMC OXIDOREDUCTASE"/>
    <property type="match status" value="1"/>
</dbReference>
<dbReference type="InterPro" id="IPR007867">
    <property type="entry name" value="GMC_OxRtase_C"/>
</dbReference>
<name>A0ABU0J2Z4_9HYPH</name>
<evidence type="ECO:0000256" key="5">
    <source>
        <dbReference type="RuleBase" id="RU003968"/>
    </source>
</evidence>
<evidence type="ECO:0000313" key="8">
    <source>
        <dbReference type="EMBL" id="MDQ0468635.1"/>
    </source>
</evidence>
<sequence length="543" mass="58695">MRTGATFDYVVIGGGSSGCALASRLSDDPTCRVLLLEAGSRDWSPYIHLPVCYYKTTKGPYTWGFHLASQAHQDGIAPVFTQARVLGGGSSINAQVYIRGTAADYDGWAGMGCPGWSYREVLPYFKRSEANERLAGEFHGIEGPLGVSDQRHTHPLSKAFVQACQDYGMPHNADFNGREQAGAGLYQVTNRNGRRCSAAVAYLGRARGRPNLSVRTGCLARRIVVENGRAAGVEYQAGKSCFTVRAQREVVLAAGAINSPKLLMLSGIGPARHLESHGIKPVADLPGVGRNLHDHLDIFMMYNVKTVESYDAYKRIHRQIWAGLQYALFRSGPVSATVVEGGAFWTTAGRSASPDLQFHFLAGTGIEAVTGDMSTGNGCTLNAYVLDPSSRGAVTLTSADPRAAPNIDPNFLAERDDLDRTVEAVRIGQEIMAQPSIARYIRDEFMPGRAVRTRADYEAYVRRESRSGYHPVGTCRMGQDDMAVVDPQLRVRGVEGLRVADASIMPRLVSGNTNAPSIMIGERAADFLRGNRSAVATAAACAR</sequence>
<dbReference type="PANTHER" id="PTHR11552:SF147">
    <property type="entry name" value="CHOLINE DEHYDROGENASE, MITOCHONDRIAL"/>
    <property type="match status" value="1"/>
</dbReference>
<dbReference type="InterPro" id="IPR012132">
    <property type="entry name" value="GMC_OxRdtase"/>
</dbReference>
<accession>A0ABU0J2Z4</accession>
<dbReference type="PROSITE" id="PS00624">
    <property type="entry name" value="GMC_OXRED_2"/>
    <property type="match status" value="1"/>
</dbReference>
<evidence type="ECO:0000256" key="2">
    <source>
        <dbReference type="ARBA" id="ARBA00010790"/>
    </source>
</evidence>